<keyword evidence="3 4" id="KW-0378">Hydrolase</keyword>
<dbReference type="OrthoDB" id="9801098at2"/>
<protein>
    <submittedName>
        <fullName evidence="6">NUDIX domain-containing protein</fullName>
    </submittedName>
</protein>
<dbReference type="PRINTS" id="PR00502">
    <property type="entry name" value="NUDIXFAMILY"/>
</dbReference>
<evidence type="ECO:0000256" key="1">
    <source>
        <dbReference type="ARBA" id="ARBA00001946"/>
    </source>
</evidence>
<reference evidence="6 7" key="1">
    <citation type="submission" date="2019-01" db="EMBL/GenBank/DDBJ databases">
        <title>Novel species of Nocardioides.</title>
        <authorList>
            <person name="Liu Q."/>
            <person name="Xin Y.-H."/>
        </authorList>
    </citation>
    <scope>NUCLEOTIDE SEQUENCE [LARGE SCALE GENOMIC DNA]</scope>
    <source>
        <strain evidence="6 7">CGMCC 4.6882</strain>
    </source>
</reference>
<dbReference type="PROSITE" id="PS51462">
    <property type="entry name" value="NUDIX"/>
    <property type="match status" value="1"/>
</dbReference>
<dbReference type="PROSITE" id="PS00893">
    <property type="entry name" value="NUDIX_BOX"/>
    <property type="match status" value="1"/>
</dbReference>
<dbReference type="CDD" id="cd04690">
    <property type="entry name" value="NUDIX_Hydrolase"/>
    <property type="match status" value="1"/>
</dbReference>
<dbReference type="Gene3D" id="3.90.79.10">
    <property type="entry name" value="Nucleoside Triphosphate Pyrophosphohydrolase"/>
    <property type="match status" value="1"/>
</dbReference>
<evidence type="ECO:0000256" key="3">
    <source>
        <dbReference type="ARBA" id="ARBA00022801"/>
    </source>
</evidence>
<comment type="cofactor">
    <cofactor evidence="1">
        <name>Mg(2+)</name>
        <dbReference type="ChEBI" id="CHEBI:18420"/>
    </cofactor>
</comment>
<evidence type="ECO:0000256" key="2">
    <source>
        <dbReference type="ARBA" id="ARBA00005582"/>
    </source>
</evidence>
<name>A0A4Q2RVX2_9ACTN</name>
<dbReference type="PANTHER" id="PTHR43046:SF2">
    <property type="entry name" value="8-OXO-DGTP DIPHOSPHATASE-RELATED"/>
    <property type="match status" value="1"/>
</dbReference>
<dbReference type="InterPro" id="IPR020084">
    <property type="entry name" value="NUDIX_hydrolase_CS"/>
</dbReference>
<dbReference type="InterPro" id="IPR000086">
    <property type="entry name" value="NUDIX_hydrolase_dom"/>
</dbReference>
<dbReference type="InterPro" id="IPR020476">
    <property type="entry name" value="Nudix_hydrolase"/>
</dbReference>
<dbReference type="AlphaFoldDB" id="A0A4Q2RVX2"/>
<dbReference type="PANTHER" id="PTHR43046">
    <property type="entry name" value="GDP-MANNOSE MANNOSYL HYDROLASE"/>
    <property type="match status" value="1"/>
</dbReference>
<evidence type="ECO:0000313" key="7">
    <source>
        <dbReference type="Proteomes" id="UP000294071"/>
    </source>
</evidence>
<dbReference type="GO" id="GO:0016787">
    <property type="term" value="F:hydrolase activity"/>
    <property type="evidence" value="ECO:0007669"/>
    <property type="project" value="UniProtKB-KW"/>
</dbReference>
<gene>
    <name evidence="6" type="ORF">EUA93_18115</name>
</gene>
<proteinExistence type="inferred from homology"/>
<dbReference type="InterPro" id="IPR015797">
    <property type="entry name" value="NUDIX_hydrolase-like_dom_sf"/>
</dbReference>
<feature type="domain" description="Nudix hydrolase" evidence="5">
    <location>
        <begin position="6"/>
        <end position="131"/>
    </location>
</feature>
<organism evidence="6 7">
    <name type="scientific">Nocardioides oleivorans</name>
    <dbReference type="NCBI Taxonomy" id="273676"/>
    <lineage>
        <taxon>Bacteria</taxon>
        <taxon>Bacillati</taxon>
        <taxon>Actinomycetota</taxon>
        <taxon>Actinomycetes</taxon>
        <taxon>Propionibacteriales</taxon>
        <taxon>Nocardioidaceae</taxon>
        <taxon>Nocardioides</taxon>
    </lineage>
</organism>
<evidence type="ECO:0000256" key="4">
    <source>
        <dbReference type="RuleBase" id="RU003476"/>
    </source>
</evidence>
<dbReference type="Pfam" id="PF00293">
    <property type="entry name" value="NUDIX"/>
    <property type="match status" value="1"/>
</dbReference>
<evidence type="ECO:0000313" key="6">
    <source>
        <dbReference type="EMBL" id="RYB92019.1"/>
    </source>
</evidence>
<dbReference type="SUPFAM" id="SSF55811">
    <property type="entry name" value="Nudix"/>
    <property type="match status" value="1"/>
</dbReference>
<sequence length="135" mass="14702">MEPAPGKHIVVAAIALVRDGCVLTVRKEGTERFMLVGGKLEPGESAREAALRETYEEVGLRIEEATLLGEFLSEAANEPGHTLHSTVFSVESDEEPIASAEIAEVRWTPLDDHPDDLAPMLEHHVLPALKELSGR</sequence>
<comment type="similarity">
    <text evidence="2 4">Belongs to the Nudix hydrolase family.</text>
</comment>
<dbReference type="Proteomes" id="UP000294071">
    <property type="component" value="Unassembled WGS sequence"/>
</dbReference>
<dbReference type="EMBL" id="SDWT01000002">
    <property type="protein sequence ID" value="RYB92019.1"/>
    <property type="molecule type" value="Genomic_DNA"/>
</dbReference>
<comment type="caution">
    <text evidence="6">The sequence shown here is derived from an EMBL/GenBank/DDBJ whole genome shotgun (WGS) entry which is preliminary data.</text>
</comment>
<dbReference type="RefSeq" id="WP_129401684.1">
    <property type="nucleotide sequence ID" value="NZ_SDWT01000002.1"/>
</dbReference>
<accession>A0A4Q2RVX2</accession>
<keyword evidence="7" id="KW-1185">Reference proteome</keyword>
<evidence type="ECO:0000259" key="5">
    <source>
        <dbReference type="PROSITE" id="PS51462"/>
    </source>
</evidence>